<gene>
    <name evidence="2" type="ORF">F751_3625</name>
</gene>
<feature type="domain" description="Ribonuclease M5 C-terminal" evidence="1">
    <location>
        <begin position="47"/>
        <end position="84"/>
    </location>
</feature>
<proteinExistence type="predicted"/>
<evidence type="ECO:0000313" key="3">
    <source>
        <dbReference type="Proteomes" id="UP000028924"/>
    </source>
</evidence>
<dbReference type="OrthoDB" id="536870at2759"/>
<accession>A0A087SJT3</accession>
<keyword evidence="3" id="KW-1185">Reference proteome</keyword>
<name>A0A087SJT3_AUXPR</name>
<organism evidence="2 3">
    <name type="scientific">Auxenochlorella protothecoides</name>
    <name type="common">Green microalga</name>
    <name type="synonym">Chlorella protothecoides</name>
    <dbReference type="NCBI Taxonomy" id="3075"/>
    <lineage>
        <taxon>Eukaryota</taxon>
        <taxon>Viridiplantae</taxon>
        <taxon>Chlorophyta</taxon>
        <taxon>core chlorophytes</taxon>
        <taxon>Trebouxiophyceae</taxon>
        <taxon>Chlorellales</taxon>
        <taxon>Chlorellaceae</taxon>
        <taxon>Auxenochlorella</taxon>
    </lineage>
</organism>
<evidence type="ECO:0000259" key="1">
    <source>
        <dbReference type="Pfam" id="PF13331"/>
    </source>
</evidence>
<dbReference type="EMBL" id="KL662125">
    <property type="protein sequence ID" value="KFM25987.1"/>
    <property type="molecule type" value="Genomic_DNA"/>
</dbReference>
<dbReference type="GeneID" id="23615016"/>
<dbReference type="Pfam" id="PF13331">
    <property type="entry name" value="DUF4093"/>
    <property type="match status" value="1"/>
</dbReference>
<dbReference type="InterPro" id="IPR025156">
    <property type="entry name" value="RNase_M5_C"/>
</dbReference>
<sequence length="94" mass="10070">MVQGIHDDSGFKSTIPKASFLSCSCNSHMRCTEVSVGDQGSNSAATVRRRAALCDELGIGMCNGKQLLRQLNSYGFSMDDVVSVLNQLELGGVR</sequence>
<evidence type="ECO:0000313" key="2">
    <source>
        <dbReference type="EMBL" id="KFM25987.1"/>
    </source>
</evidence>
<protein>
    <recommendedName>
        <fullName evidence="1">Ribonuclease M5 C-terminal domain-containing protein</fullName>
    </recommendedName>
</protein>
<dbReference type="AlphaFoldDB" id="A0A087SJT3"/>
<dbReference type="KEGG" id="apro:F751_3625"/>
<reference evidence="2 3" key="1">
    <citation type="journal article" date="2014" name="BMC Genomics">
        <title>Oil accumulation mechanisms of the oleaginous microalga Chlorella protothecoides revealed through its genome, transcriptomes, and proteomes.</title>
        <authorList>
            <person name="Gao C."/>
            <person name="Wang Y."/>
            <person name="Shen Y."/>
            <person name="Yan D."/>
            <person name="He X."/>
            <person name="Dai J."/>
            <person name="Wu Q."/>
        </authorList>
    </citation>
    <scope>NUCLEOTIDE SEQUENCE [LARGE SCALE GENOMIC DNA]</scope>
    <source>
        <strain evidence="2 3">0710</strain>
    </source>
</reference>
<dbReference type="RefSeq" id="XP_011398883.1">
    <property type="nucleotide sequence ID" value="XM_011400581.1"/>
</dbReference>
<dbReference type="Proteomes" id="UP000028924">
    <property type="component" value="Unassembled WGS sequence"/>
</dbReference>